<dbReference type="RefSeq" id="WP_322097678.1">
    <property type="nucleotide sequence ID" value="NZ_WLYK01000001.1"/>
</dbReference>
<dbReference type="PANTHER" id="PTHR24321">
    <property type="entry name" value="DEHYDROGENASES, SHORT CHAIN"/>
    <property type="match status" value="1"/>
</dbReference>
<organism evidence="3 4">
    <name type="scientific">Nakamurella alba</name>
    <dbReference type="NCBI Taxonomy" id="2665158"/>
    <lineage>
        <taxon>Bacteria</taxon>
        <taxon>Bacillati</taxon>
        <taxon>Actinomycetota</taxon>
        <taxon>Actinomycetes</taxon>
        <taxon>Nakamurellales</taxon>
        <taxon>Nakamurellaceae</taxon>
        <taxon>Nakamurella</taxon>
    </lineage>
</organism>
<keyword evidence="4" id="KW-1185">Reference proteome</keyword>
<gene>
    <name evidence="3" type="ORF">GIS00_07865</name>
</gene>
<dbReference type="PRINTS" id="PR00081">
    <property type="entry name" value="GDHRDH"/>
</dbReference>
<dbReference type="AlphaFoldDB" id="A0A7K1FIF8"/>
<dbReference type="InterPro" id="IPR036291">
    <property type="entry name" value="NAD(P)-bd_dom_sf"/>
</dbReference>
<dbReference type="Pfam" id="PF13561">
    <property type="entry name" value="adh_short_C2"/>
    <property type="match status" value="1"/>
</dbReference>
<proteinExistence type="inferred from homology"/>
<dbReference type="Pfam" id="PF00106">
    <property type="entry name" value="adh_short"/>
    <property type="match status" value="1"/>
</dbReference>
<reference evidence="3 4" key="1">
    <citation type="submission" date="2019-11" db="EMBL/GenBank/DDBJ databases">
        <authorList>
            <person name="Jiang L.-Q."/>
        </authorList>
    </citation>
    <scope>NUCLEOTIDE SEQUENCE [LARGE SCALE GENOMIC DNA]</scope>
    <source>
        <strain evidence="3 4">YIM 132087</strain>
    </source>
</reference>
<keyword evidence="2" id="KW-0560">Oxidoreductase</keyword>
<dbReference type="SUPFAM" id="SSF51735">
    <property type="entry name" value="NAD(P)-binding Rossmann-fold domains"/>
    <property type="match status" value="1"/>
</dbReference>
<evidence type="ECO:0000256" key="2">
    <source>
        <dbReference type="ARBA" id="ARBA00023002"/>
    </source>
</evidence>
<evidence type="ECO:0000256" key="1">
    <source>
        <dbReference type="ARBA" id="ARBA00006484"/>
    </source>
</evidence>
<comment type="caution">
    <text evidence="3">The sequence shown here is derived from an EMBL/GenBank/DDBJ whole genome shotgun (WGS) entry which is preliminary data.</text>
</comment>
<sequence>MSPRRTAVVTGAASGIGAATADLLTAQGCRVIGVDLRDAAVTADLSAPDGRATAVAAIGDLLGEDPLDVVVTCAGTIAPTLQTVRLNFDGTVRLLESLRPWLARSDAARVVALASFAAAFPMTGARSGLVDALLAGDEAETERLTLRMAGEVDGAEPDRAGIYPAAKTALARWVRRSAPGWAADGITLNAVAPGMVRTPMIAAQLATPERRARLEDTVPMPLRGPAAPEEIAAVVAWLAGAGNTLITGQVLFADGGADAVLRGDSVW</sequence>
<dbReference type="Proteomes" id="UP000460221">
    <property type="component" value="Unassembled WGS sequence"/>
</dbReference>
<evidence type="ECO:0000313" key="3">
    <source>
        <dbReference type="EMBL" id="MTD13856.1"/>
    </source>
</evidence>
<dbReference type="GO" id="GO:0016491">
    <property type="term" value="F:oxidoreductase activity"/>
    <property type="evidence" value="ECO:0007669"/>
    <property type="project" value="UniProtKB-KW"/>
</dbReference>
<dbReference type="PANTHER" id="PTHR24321:SF8">
    <property type="entry name" value="ESTRADIOL 17-BETA-DEHYDROGENASE 8-RELATED"/>
    <property type="match status" value="1"/>
</dbReference>
<dbReference type="EMBL" id="WLYK01000001">
    <property type="protein sequence ID" value="MTD13856.1"/>
    <property type="molecule type" value="Genomic_DNA"/>
</dbReference>
<protein>
    <submittedName>
        <fullName evidence="3">SDR family oxidoreductase</fullName>
    </submittedName>
</protein>
<comment type="similarity">
    <text evidence="1">Belongs to the short-chain dehydrogenases/reductases (SDR) family.</text>
</comment>
<evidence type="ECO:0000313" key="4">
    <source>
        <dbReference type="Proteomes" id="UP000460221"/>
    </source>
</evidence>
<dbReference type="Gene3D" id="3.40.50.720">
    <property type="entry name" value="NAD(P)-binding Rossmann-like Domain"/>
    <property type="match status" value="1"/>
</dbReference>
<dbReference type="InterPro" id="IPR002347">
    <property type="entry name" value="SDR_fam"/>
</dbReference>
<accession>A0A7K1FIF8</accession>
<name>A0A7K1FIF8_9ACTN</name>